<dbReference type="Pfam" id="PF00135">
    <property type="entry name" value="COesterase"/>
    <property type="match status" value="1"/>
</dbReference>
<dbReference type="PROSITE" id="PS51318">
    <property type="entry name" value="TAT"/>
    <property type="match status" value="1"/>
</dbReference>
<dbReference type="PANTHER" id="PTHR11559">
    <property type="entry name" value="CARBOXYLESTERASE"/>
    <property type="match status" value="1"/>
</dbReference>
<name>A0AAU7MTU3_9FLAO</name>
<dbReference type="EC" id="3.1.1.-" evidence="3"/>
<evidence type="ECO:0000256" key="2">
    <source>
        <dbReference type="ARBA" id="ARBA00022801"/>
    </source>
</evidence>
<dbReference type="AlphaFoldDB" id="A0AAU7MTU3"/>
<dbReference type="EMBL" id="CP157804">
    <property type="protein sequence ID" value="XBQ21753.1"/>
    <property type="molecule type" value="Genomic_DNA"/>
</dbReference>
<gene>
    <name evidence="6" type="ORF">ABNE31_09075</name>
</gene>
<evidence type="ECO:0000256" key="4">
    <source>
        <dbReference type="SAM" id="MobiDB-lite"/>
    </source>
</evidence>
<evidence type="ECO:0000259" key="5">
    <source>
        <dbReference type="Pfam" id="PF00135"/>
    </source>
</evidence>
<dbReference type="InterPro" id="IPR029058">
    <property type="entry name" value="AB_hydrolase_fold"/>
</dbReference>
<organism evidence="6">
    <name type="scientific">Flagellimonas sp. MMG031</name>
    <dbReference type="NCBI Taxonomy" id="3158549"/>
    <lineage>
        <taxon>Bacteria</taxon>
        <taxon>Pseudomonadati</taxon>
        <taxon>Bacteroidota</taxon>
        <taxon>Flavobacteriia</taxon>
        <taxon>Flavobacteriales</taxon>
        <taxon>Flavobacteriaceae</taxon>
        <taxon>Flagellimonas</taxon>
    </lineage>
</organism>
<dbReference type="InterPro" id="IPR050309">
    <property type="entry name" value="Type-B_Carboxylest/Lipase"/>
</dbReference>
<dbReference type="KEGG" id="fld:ABNE31_09075"/>
<accession>A0AAU7MTU3</accession>
<protein>
    <recommendedName>
        <fullName evidence="3">Carboxylic ester hydrolase</fullName>
        <ecNumber evidence="3">3.1.1.-</ecNumber>
    </recommendedName>
</protein>
<sequence length="559" mass="61930">MKTRRDFIKTVGTASGLLFLPGTILPFGYNAWDIPEEWVEVETSKGKIKGMRSTGVNIFKGIPYAGKVSGDRRFKRPAPLEPWTGVRDTYELGAPAIQAPRRNEPTPAEDCLFLNVWTPANDGKKRPVMFYSHGGGFVIGSGGSQAQDGANLARNFDVVVVQTNHRLGMLGFLYLDEIAGLDYAGSGNMGLLDITEGLRWVSENIDMFGGDPNNVMIFGESGGGAKTSCLYAMPEAAPYFNKASIESGPGVRMLTKDMAAQNTELVLREFGLTQNNWEKLLEVPTDEILKVQARIPFVPPFQEKKNTGGLTEPTIGGFGPVVDGTVLPHHPFDPTAPIISKDKPLMVGWNEDEYTFFAWERKDTEFATLDFEGLKTRLMPQFGEDTPNIIEVYRKARPKASPADIFVAVSSIVMMGLGSIEIAQRKAQQGGAPVYLYNFGYKSEKLIPGTDYPMGTPHAMDISFKFNNEQPPKDGEEDRPSFFGGGRPERFTASHNMAAYWTGFAKKGKPTAENLPQWPEYNMKTKPTMRIDASCEVIEDRFSEELAMWKQIGRLPKEQ</sequence>
<feature type="compositionally biased region" description="Basic and acidic residues" evidence="4">
    <location>
        <begin position="471"/>
        <end position="480"/>
    </location>
</feature>
<feature type="domain" description="Carboxylesterase type B" evidence="5">
    <location>
        <begin position="40"/>
        <end position="549"/>
    </location>
</feature>
<comment type="similarity">
    <text evidence="1 3">Belongs to the type-B carboxylesterase/lipase family.</text>
</comment>
<feature type="region of interest" description="Disordered" evidence="4">
    <location>
        <begin position="468"/>
        <end position="488"/>
    </location>
</feature>
<evidence type="ECO:0000256" key="3">
    <source>
        <dbReference type="RuleBase" id="RU361235"/>
    </source>
</evidence>
<dbReference type="GO" id="GO:0016787">
    <property type="term" value="F:hydrolase activity"/>
    <property type="evidence" value="ECO:0007669"/>
    <property type="project" value="UniProtKB-KW"/>
</dbReference>
<dbReference type="PROSITE" id="PS00122">
    <property type="entry name" value="CARBOXYLESTERASE_B_1"/>
    <property type="match status" value="1"/>
</dbReference>
<dbReference type="InterPro" id="IPR019826">
    <property type="entry name" value="Carboxylesterase_B_AS"/>
</dbReference>
<dbReference type="SUPFAM" id="SSF53474">
    <property type="entry name" value="alpha/beta-Hydrolases"/>
    <property type="match status" value="1"/>
</dbReference>
<dbReference type="Gene3D" id="3.40.50.1820">
    <property type="entry name" value="alpha/beta hydrolase"/>
    <property type="match status" value="1"/>
</dbReference>
<dbReference type="InterPro" id="IPR002018">
    <property type="entry name" value="CarbesteraseB"/>
</dbReference>
<dbReference type="RefSeq" id="WP_349350974.1">
    <property type="nucleotide sequence ID" value="NZ_CP157804.1"/>
</dbReference>
<dbReference type="InterPro" id="IPR019819">
    <property type="entry name" value="Carboxylesterase_B_CS"/>
</dbReference>
<reference evidence="6" key="1">
    <citation type="submission" date="2024-05" db="EMBL/GenBank/DDBJ databases">
        <title>Draft Genome Sequences of Flagellimonas sp. MMG031 and Marinobacter sp. MMG032 Isolated from the dinoflagellate Symbiodinium pilosum.</title>
        <authorList>
            <person name="Shikuma N.J."/>
            <person name="Farrell M.V."/>
        </authorList>
    </citation>
    <scope>NUCLEOTIDE SEQUENCE</scope>
    <source>
        <strain evidence="6">MMG031</strain>
    </source>
</reference>
<evidence type="ECO:0000313" key="6">
    <source>
        <dbReference type="EMBL" id="XBQ21753.1"/>
    </source>
</evidence>
<proteinExistence type="inferred from homology"/>
<dbReference type="PROSITE" id="PS00941">
    <property type="entry name" value="CARBOXYLESTERASE_B_2"/>
    <property type="match status" value="1"/>
</dbReference>
<evidence type="ECO:0000256" key="1">
    <source>
        <dbReference type="ARBA" id="ARBA00005964"/>
    </source>
</evidence>
<keyword evidence="2 3" id="KW-0378">Hydrolase</keyword>
<dbReference type="InterPro" id="IPR006311">
    <property type="entry name" value="TAT_signal"/>
</dbReference>